<dbReference type="PROSITE" id="PS50158">
    <property type="entry name" value="ZF_CCHC"/>
    <property type="match status" value="2"/>
</dbReference>
<dbReference type="GO" id="GO:0003964">
    <property type="term" value="F:RNA-directed DNA polymerase activity"/>
    <property type="evidence" value="ECO:0007669"/>
    <property type="project" value="UniProtKB-KW"/>
</dbReference>
<protein>
    <submittedName>
        <fullName evidence="4">Reverse transcriptase domain-containing protein</fullName>
    </submittedName>
</protein>
<dbReference type="Gene3D" id="4.10.60.10">
    <property type="entry name" value="Zinc finger, CCHC-type"/>
    <property type="match status" value="1"/>
</dbReference>
<reference evidence="4" key="2">
    <citation type="submission" date="2022-01" db="EMBL/GenBank/DDBJ databases">
        <authorList>
            <person name="Yamashiro T."/>
            <person name="Shiraishi A."/>
            <person name="Satake H."/>
            <person name="Nakayama K."/>
        </authorList>
    </citation>
    <scope>NUCLEOTIDE SEQUENCE</scope>
</reference>
<dbReference type="InterPro" id="IPR032567">
    <property type="entry name" value="RTL1-rel"/>
</dbReference>
<evidence type="ECO:0000256" key="1">
    <source>
        <dbReference type="PROSITE-ProRule" id="PRU00047"/>
    </source>
</evidence>
<dbReference type="InterPro" id="IPR036875">
    <property type="entry name" value="Znf_CCHC_sf"/>
</dbReference>
<feature type="domain" description="CCHC-type" evidence="3">
    <location>
        <begin position="310"/>
        <end position="326"/>
    </location>
</feature>
<dbReference type="SUPFAM" id="SSF50630">
    <property type="entry name" value="Acid proteases"/>
    <property type="match status" value="1"/>
</dbReference>
<dbReference type="InterPro" id="IPR045358">
    <property type="entry name" value="Ty3_capsid"/>
</dbReference>
<feature type="compositionally biased region" description="Basic and acidic residues" evidence="2">
    <location>
        <begin position="244"/>
        <end position="258"/>
    </location>
</feature>
<dbReference type="Gene3D" id="3.30.70.270">
    <property type="match status" value="2"/>
</dbReference>
<comment type="caution">
    <text evidence="4">The sequence shown here is derived from an EMBL/GenBank/DDBJ whole genome shotgun (WGS) entry which is preliminary data.</text>
</comment>
<feature type="compositionally biased region" description="Low complexity" evidence="2">
    <location>
        <begin position="259"/>
        <end position="275"/>
    </location>
</feature>
<dbReference type="CDD" id="cd00303">
    <property type="entry name" value="retropepsin_like"/>
    <property type="match status" value="1"/>
</dbReference>
<dbReference type="InterPro" id="IPR001969">
    <property type="entry name" value="Aspartic_peptidase_AS"/>
</dbReference>
<feature type="region of interest" description="Disordered" evidence="2">
    <location>
        <begin position="244"/>
        <end position="288"/>
    </location>
</feature>
<dbReference type="InterPro" id="IPR001878">
    <property type="entry name" value="Znf_CCHC"/>
</dbReference>
<dbReference type="SUPFAM" id="SSF56672">
    <property type="entry name" value="DNA/RNA polymerases"/>
    <property type="match status" value="1"/>
</dbReference>
<dbReference type="SMART" id="SM00343">
    <property type="entry name" value="ZnF_C2HC"/>
    <property type="match status" value="2"/>
</dbReference>
<reference evidence="4" key="1">
    <citation type="journal article" date="2022" name="Int. J. Mol. Sci.">
        <title>Draft Genome of Tanacetum Coccineum: Genomic Comparison of Closely Related Tanacetum-Family Plants.</title>
        <authorList>
            <person name="Yamashiro T."/>
            <person name="Shiraishi A."/>
            <person name="Nakayama K."/>
            <person name="Satake H."/>
        </authorList>
    </citation>
    <scope>NUCLEOTIDE SEQUENCE</scope>
</reference>
<keyword evidence="5" id="KW-1185">Reference proteome</keyword>
<evidence type="ECO:0000259" key="3">
    <source>
        <dbReference type="PROSITE" id="PS50158"/>
    </source>
</evidence>
<sequence length="568" mass="63749">MATKQTTRSTTVPETTNTTSVTNAQLQAMINQGVTAALAARNANRNGNDSHTSGMGVGRTERIAHECTYTDILKCQPLNFKGTEGVAGLSQWFERMESVFHISNCTVENQVKFATCTLHSVALTWWNTHVKTVGHDAAYGMPWKTLMKMMTDKYCPRNEIKKLEMEIWDLKVKGTDLTSYTQRFQELALLCGRMFPEESDKIEKYVGGLPDMIHGSVVASKPKTMQDAVEIATELMDKKIRTFAERQTESKRKFEDTSRNTQNQQQQQQNKRQNTGRAYTAGSGEKKPYGGSKPLCAKCNYHHDGPCAPKCHKCNKVGHFARDCRSTANANNANNQKGTGSGQKPTCYECGVQGHFKMECPKLKNNNNHGNQVGGGNAPAKVYVVGHVGTNPDSNVVTGTFILNNRYAFILFDTGADRSFVSTAFSSQIDITPTVLYHYYDVELADERIIGLNTILRGYTLNIPNHPFNIDLMPIELGSFDVILDMDWLNKQEHEWHLKLILELLKKEELYAKFSKCAFWIPKVHFLGHVIDSHGIHVDLAKIESIKDWASPKSPTEIRQFLGLVGYY</sequence>
<keyword evidence="1" id="KW-0863">Zinc-finger</keyword>
<proteinExistence type="predicted"/>
<keyword evidence="4" id="KW-0695">RNA-directed DNA polymerase</keyword>
<feature type="domain" description="CCHC-type" evidence="3">
    <location>
        <begin position="347"/>
        <end position="362"/>
    </location>
</feature>
<organism evidence="4 5">
    <name type="scientific">Tanacetum coccineum</name>
    <dbReference type="NCBI Taxonomy" id="301880"/>
    <lineage>
        <taxon>Eukaryota</taxon>
        <taxon>Viridiplantae</taxon>
        <taxon>Streptophyta</taxon>
        <taxon>Embryophyta</taxon>
        <taxon>Tracheophyta</taxon>
        <taxon>Spermatophyta</taxon>
        <taxon>Magnoliopsida</taxon>
        <taxon>eudicotyledons</taxon>
        <taxon>Gunneridae</taxon>
        <taxon>Pentapetalae</taxon>
        <taxon>asterids</taxon>
        <taxon>campanulids</taxon>
        <taxon>Asterales</taxon>
        <taxon>Asteraceae</taxon>
        <taxon>Asteroideae</taxon>
        <taxon>Anthemideae</taxon>
        <taxon>Anthemidinae</taxon>
        <taxon>Tanacetum</taxon>
    </lineage>
</organism>
<dbReference type="InterPro" id="IPR043128">
    <property type="entry name" value="Rev_trsase/Diguanyl_cyclase"/>
</dbReference>
<dbReference type="SUPFAM" id="SSF57756">
    <property type="entry name" value="Retrovirus zinc finger-like domains"/>
    <property type="match status" value="1"/>
</dbReference>
<dbReference type="Pfam" id="PF00098">
    <property type="entry name" value="zf-CCHC"/>
    <property type="match status" value="2"/>
</dbReference>
<evidence type="ECO:0000313" key="5">
    <source>
        <dbReference type="Proteomes" id="UP001151760"/>
    </source>
</evidence>
<dbReference type="InterPro" id="IPR043502">
    <property type="entry name" value="DNA/RNA_pol_sf"/>
</dbReference>
<dbReference type="Pfam" id="PF08284">
    <property type="entry name" value="RVP_2"/>
    <property type="match status" value="1"/>
</dbReference>
<evidence type="ECO:0000256" key="2">
    <source>
        <dbReference type="SAM" id="MobiDB-lite"/>
    </source>
</evidence>
<keyword evidence="1" id="KW-0479">Metal-binding</keyword>
<keyword evidence="4" id="KW-0548">Nucleotidyltransferase</keyword>
<keyword evidence="1" id="KW-0862">Zinc</keyword>
<dbReference type="EMBL" id="BQNB010011449">
    <property type="protein sequence ID" value="GJS90706.1"/>
    <property type="molecule type" value="Genomic_DNA"/>
</dbReference>
<gene>
    <name evidence="4" type="ORF">Tco_0773342</name>
</gene>
<dbReference type="PROSITE" id="PS00141">
    <property type="entry name" value="ASP_PROTEASE"/>
    <property type="match status" value="1"/>
</dbReference>
<dbReference type="PANTHER" id="PTHR15503:SF45">
    <property type="entry name" value="RNA-DIRECTED DNA POLYMERASE HOMOLOG"/>
    <property type="match status" value="1"/>
</dbReference>
<evidence type="ECO:0000313" key="4">
    <source>
        <dbReference type="EMBL" id="GJS90706.1"/>
    </source>
</evidence>
<dbReference type="Proteomes" id="UP001151760">
    <property type="component" value="Unassembled WGS sequence"/>
</dbReference>
<accession>A0ABQ4ZN27</accession>
<dbReference type="InterPro" id="IPR021109">
    <property type="entry name" value="Peptidase_aspartic_dom_sf"/>
</dbReference>
<keyword evidence="4" id="KW-0808">Transferase</keyword>
<dbReference type="PANTHER" id="PTHR15503">
    <property type="entry name" value="LDOC1 RELATED"/>
    <property type="match status" value="1"/>
</dbReference>
<dbReference type="Pfam" id="PF19259">
    <property type="entry name" value="Ty3_capsid"/>
    <property type="match status" value="1"/>
</dbReference>
<name>A0ABQ4ZN27_9ASTR</name>